<dbReference type="EMBL" id="CP067018">
    <property type="protein sequence ID" value="QQN57787.1"/>
    <property type="molecule type" value="Genomic_DNA"/>
</dbReference>
<evidence type="ECO:0000313" key="2">
    <source>
        <dbReference type="Proteomes" id="UP000595426"/>
    </source>
</evidence>
<name>A0A7T7UX37_9FLAO</name>
<keyword evidence="2" id="KW-1185">Reference proteome</keyword>
<dbReference type="RefSeq" id="WP_078674662.1">
    <property type="nucleotide sequence ID" value="NZ_CBCSDR010000003.1"/>
</dbReference>
<sequence length="267" mass="30970">MILACLLKKNMKRIVTIFLFVITYNFALCQKSDNKAEMKIVYEMKMGNISENKDISIYYYDLIFDKTTSIYADSNAKAYYDYIAKERGNYRLFMRPPKGKGSVYKENEKLIVSQPIGRDIYSYDEPALKWTIINEKKKKISNYDCILAKTTTDTGIVFYAWFTPKISIPEGPFRFKGLAGVILEVYNEINTIHISAVEIRKSNAGIYPLQYPKVYHISKKDFLDKRKTFIVNPNAEAPLDFIIKETDSGFESKKTVYKSINPNYLLD</sequence>
<accession>A0A7T7UX37</accession>
<dbReference type="AlphaFoldDB" id="A0A7T7UX37"/>
<proteinExistence type="predicted"/>
<evidence type="ECO:0000313" key="1">
    <source>
        <dbReference type="EMBL" id="QQN57787.1"/>
    </source>
</evidence>
<dbReference type="GeneID" id="93132176"/>
<organism evidence="1 2">
    <name type="scientific">Elizabethkingia bruuniana</name>
    <dbReference type="NCBI Taxonomy" id="1756149"/>
    <lineage>
        <taxon>Bacteria</taxon>
        <taxon>Pseudomonadati</taxon>
        <taxon>Bacteroidota</taxon>
        <taxon>Flavobacteriia</taxon>
        <taxon>Flavobacteriales</taxon>
        <taxon>Weeksellaceae</taxon>
        <taxon>Elizabethkingia</taxon>
    </lineage>
</organism>
<reference evidence="1 2" key="1">
    <citation type="submission" date="2020-12" db="EMBL/GenBank/DDBJ databases">
        <title>FDA dAtabase for Regulatory Grade micrObial Sequences (FDA-ARGOS): Supporting development and validation of Infectious Disease Dx tests.</title>
        <authorList>
            <person name="Kerrigan L."/>
            <person name="Long C."/>
            <person name="Tallon L."/>
            <person name="Sadzewicz L."/>
            <person name="Zhao X."/>
            <person name="Boylan J."/>
            <person name="Ott S."/>
            <person name="Bowen H."/>
            <person name="Vavikolanu K."/>
            <person name="Mehta A."/>
            <person name="Aluvathingal J."/>
            <person name="Nadendla S."/>
            <person name="Yan Y."/>
            <person name="Sichtig H."/>
        </authorList>
    </citation>
    <scope>NUCLEOTIDE SEQUENCE [LARGE SCALE GENOMIC DNA]</scope>
    <source>
        <strain evidence="1 2">FDAARGOS_1031</strain>
    </source>
</reference>
<dbReference type="OrthoDB" id="1270840at2"/>
<dbReference type="InterPro" id="IPR005901">
    <property type="entry name" value="GLPGLI"/>
</dbReference>
<protein>
    <submittedName>
        <fullName evidence="1">GLPGLI family protein</fullName>
    </submittedName>
</protein>
<dbReference type="Proteomes" id="UP000595426">
    <property type="component" value="Chromosome"/>
</dbReference>
<dbReference type="NCBIfam" id="TIGR01200">
    <property type="entry name" value="GLPGLI"/>
    <property type="match status" value="1"/>
</dbReference>
<dbReference type="Pfam" id="PF09697">
    <property type="entry name" value="Porph_ging"/>
    <property type="match status" value="1"/>
</dbReference>
<gene>
    <name evidence="1" type="ORF">I6H88_15235</name>
</gene>